<feature type="compositionally biased region" description="Basic residues" evidence="7">
    <location>
        <begin position="56"/>
        <end position="66"/>
    </location>
</feature>
<dbReference type="InterPro" id="IPR001911">
    <property type="entry name" value="Ribosomal_bS21"/>
</dbReference>
<dbReference type="GO" id="GO:1990904">
    <property type="term" value="C:ribonucleoprotein complex"/>
    <property type="evidence" value="ECO:0007669"/>
    <property type="project" value="UniProtKB-KW"/>
</dbReference>
<dbReference type="NCBIfam" id="TIGR00030">
    <property type="entry name" value="S21p"/>
    <property type="match status" value="1"/>
</dbReference>
<gene>
    <name evidence="5" type="primary">rpsU</name>
    <name evidence="8" type="ORF">EHQ30_15285</name>
</gene>
<comment type="caution">
    <text evidence="8">The sequence shown here is derived from an EMBL/GenBank/DDBJ whole genome shotgun (WGS) entry which is preliminary data.</text>
</comment>
<feature type="region of interest" description="Disordered" evidence="7">
    <location>
        <begin position="52"/>
        <end position="72"/>
    </location>
</feature>
<dbReference type="GeneID" id="79825997"/>
<evidence type="ECO:0000256" key="7">
    <source>
        <dbReference type="SAM" id="MobiDB-lite"/>
    </source>
</evidence>
<dbReference type="Proteomes" id="UP000297891">
    <property type="component" value="Unassembled WGS sequence"/>
</dbReference>
<dbReference type="OrthoDB" id="9799244at2"/>
<protein>
    <recommendedName>
        <fullName evidence="4 5">Small ribosomal subunit protein bS21</fullName>
    </recommendedName>
</protein>
<sequence length="72" mass="8413">MTPQVGIYLKEGESIEAALRRFKRDCANAGIMSEIKRREYFEKPSVVKKKAVEAAKRKRDKKKRLFAKKDKL</sequence>
<dbReference type="EMBL" id="RQFP01000014">
    <property type="protein sequence ID" value="TGK91571.1"/>
    <property type="molecule type" value="Genomic_DNA"/>
</dbReference>
<keyword evidence="9" id="KW-1185">Reference proteome</keyword>
<dbReference type="PANTHER" id="PTHR21109:SF22">
    <property type="entry name" value="SMALL RIBOSOMAL SUBUNIT PROTEIN BS21"/>
    <property type="match status" value="1"/>
</dbReference>
<evidence type="ECO:0000313" key="8">
    <source>
        <dbReference type="EMBL" id="TGK91571.1"/>
    </source>
</evidence>
<proteinExistence type="inferred from homology"/>
<keyword evidence="2 5" id="KW-0689">Ribosomal protein</keyword>
<comment type="similarity">
    <text evidence="1 5 6">Belongs to the bacterial ribosomal protein bS21 family.</text>
</comment>
<keyword evidence="3 5" id="KW-0687">Ribonucleoprotein</keyword>
<name>A0A2M9Y2J2_9LEPT</name>
<dbReference type="GO" id="GO:0003735">
    <property type="term" value="F:structural constituent of ribosome"/>
    <property type="evidence" value="ECO:0007669"/>
    <property type="project" value="InterPro"/>
</dbReference>
<evidence type="ECO:0000256" key="1">
    <source>
        <dbReference type="ARBA" id="ARBA00006640"/>
    </source>
</evidence>
<evidence type="ECO:0000256" key="6">
    <source>
        <dbReference type="RuleBase" id="RU000667"/>
    </source>
</evidence>
<dbReference type="PRINTS" id="PR00976">
    <property type="entry name" value="RIBOSOMALS21"/>
</dbReference>
<accession>A0A2M9Y2J2</accession>
<dbReference type="Pfam" id="PF01165">
    <property type="entry name" value="Ribosomal_S21"/>
    <property type="match status" value="1"/>
</dbReference>
<organism evidence="8 9">
    <name type="scientific">Leptospira brenneri</name>
    <dbReference type="NCBI Taxonomy" id="2023182"/>
    <lineage>
        <taxon>Bacteria</taxon>
        <taxon>Pseudomonadati</taxon>
        <taxon>Spirochaetota</taxon>
        <taxon>Spirochaetia</taxon>
        <taxon>Leptospirales</taxon>
        <taxon>Leptospiraceae</taxon>
        <taxon>Leptospira</taxon>
    </lineage>
</organism>
<dbReference type="HAMAP" id="MF_00358">
    <property type="entry name" value="Ribosomal_bS21"/>
    <property type="match status" value="1"/>
</dbReference>
<dbReference type="RefSeq" id="WP_002973784.1">
    <property type="nucleotide sequence ID" value="NZ_NPDQ01000003.1"/>
</dbReference>
<dbReference type="PANTHER" id="PTHR21109">
    <property type="entry name" value="MITOCHONDRIAL 28S RIBOSOMAL PROTEIN S21"/>
    <property type="match status" value="1"/>
</dbReference>
<dbReference type="InterPro" id="IPR038380">
    <property type="entry name" value="Ribosomal_bS21_sf"/>
</dbReference>
<dbReference type="GO" id="GO:0006412">
    <property type="term" value="P:translation"/>
    <property type="evidence" value="ECO:0007669"/>
    <property type="project" value="UniProtKB-UniRule"/>
</dbReference>
<evidence type="ECO:0000313" key="9">
    <source>
        <dbReference type="Proteomes" id="UP000297891"/>
    </source>
</evidence>
<evidence type="ECO:0000256" key="4">
    <source>
        <dbReference type="ARBA" id="ARBA00035135"/>
    </source>
</evidence>
<dbReference type="Gene3D" id="1.20.5.1150">
    <property type="entry name" value="Ribosomal protein S8"/>
    <property type="match status" value="1"/>
</dbReference>
<reference evidence="8" key="1">
    <citation type="journal article" date="2019" name="PLoS Negl. Trop. Dis.">
        <title>Revisiting the worldwide diversity of Leptospira species in the environment.</title>
        <authorList>
            <person name="Vincent A.T."/>
            <person name="Schiettekatte O."/>
            <person name="Bourhy P."/>
            <person name="Veyrier F.J."/>
            <person name="Picardeau M."/>
        </authorList>
    </citation>
    <scope>NUCLEOTIDE SEQUENCE [LARGE SCALE GENOMIC DNA]</scope>
    <source>
        <strain evidence="8">201800277</strain>
    </source>
</reference>
<evidence type="ECO:0000256" key="3">
    <source>
        <dbReference type="ARBA" id="ARBA00023274"/>
    </source>
</evidence>
<evidence type="ECO:0000256" key="5">
    <source>
        <dbReference type="HAMAP-Rule" id="MF_00358"/>
    </source>
</evidence>
<evidence type="ECO:0000256" key="2">
    <source>
        <dbReference type="ARBA" id="ARBA00022980"/>
    </source>
</evidence>
<dbReference type="AlphaFoldDB" id="A0A2M9Y2J2"/>
<dbReference type="GO" id="GO:0005840">
    <property type="term" value="C:ribosome"/>
    <property type="evidence" value="ECO:0007669"/>
    <property type="project" value="UniProtKB-KW"/>
</dbReference>